<evidence type="ECO:0000256" key="1">
    <source>
        <dbReference type="SAM" id="Phobius"/>
    </source>
</evidence>
<feature type="transmembrane region" description="Helical" evidence="1">
    <location>
        <begin position="474"/>
        <end position="493"/>
    </location>
</feature>
<proteinExistence type="predicted"/>
<feature type="transmembrane region" description="Helical" evidence="1">
    <location>
        <begin position="313"/>
        <end position="334"/>
    </location>
</feature>
<evidence type="ECO:0000259" key="2">
    <source>
        <dbReference type="Pfam" id="PF14400"/>
    </source>
</evidence>
<reference evidence="4 5" key="1">
    <citation type="journal article" date="2018" name="Aquat. Microb. Ecol.">
        <title>Gammaproteobacterial methanotrophs dominate.</title>
        <authorList>
            <person name="Rissanen A.J."/>
            <person name="Saarenheimo J."/>
            <person name="Tiirola M."/>
            <person name="Peura S."/>
            <person name="Aalto S.L."/>
            <person name="Karvinen A."/>
            <person name="Nykanen H."/>
        </authorList>
    </citation>
    <scope>NUCLEOTIDE SEQUENCE [LARGE SCALE GENOMIC DNA]</scope>
    <source>
        <strain evidence="4">AMbin10</strain>
    </source>
</reference>
<comment type="caution">
    <text evidence="4">The sequence shown here is derived from an EMBL/GenBank/DDBJ whole genome shotgun (WGS) entry which is preliminary data.</text>
</comment>
<name>A0A2W4QBE1_9GAMM</name>
<feature type="domain" description="7 transmembrane helices usually fused to an inactive transglutaminase" evidence="3">
    <location>
        <begin position="260"/>
        <end position="505"/>
    </location>
</feature>
<protein>
    <recommendedName>
        <fullName evidence="6">Gonadoliberin III</fullName>
    </recommendedName>
</protein>
<dbReference type="InterPro" id="IPR025838">
    <property type="entry name" value="Transglut_i_TM"/>
</dbReference>
<evidence type="ECO:0000313" key="5">
    <source>
        <dbReference type="Proteomes" id="UP000249396"/>
    </source>
</evidence>
<feature type="transmembrane region" description="Helical" evidence="1">
    <location>
        <begin position="448"/>
        <end position="467"/>
    </location>
</feature>
<dbReference type="AlphaFoldDB" id="A0A2W4QBE1"/>
<dbReference type="Pfam" id="PF14400">
    <property type="entry name" value="Transglut_i_TM"/>
    <property type="match status" value="1"/>
</dbReference>
<feature type="domain" description="Inactive transglutaminase fused to 7 transmembrane helices" evidence="2">
    <location>
        <begin position="23"/>
        <end position="184"/>
    </location>
</feature>
<accession>A0A2W4QBE1</accession>
<evidence type="ECO:0008006" key="6">
    <source>
        <dbReference type="Google" id="ProtNLM"/>
    </source>
</evidence>
<gene>
    <name evidence="4" type="ORF">DM484_29255</name>
</gene>
<feature type="transmembrane region" description="Helical" evidence="1">
    <location>
        <begin position="417"/>
        <end position="436"/>
    </location>
</feature>
<evidence type="ECO:0000259" key="3">
    <source>
        <dbReference type="Pfam" id="PF14402"/>
    </source>
</evidence>
<sequence>MRNFHVKALAFVLVLIGLSLCYYKVTRLGLPLFPTEQGDVWTVEARIEFKPKRDTPIKAKLFIPREPAGYTVVDENFVSSNYGLTTEDDGISRSAQWAVRKATGYQVLYYRLHLARDLREQAGKPRPPPDLTTPEYPELLRSEVKAVIDEARSKSADTLSFCRALLLRLNTPTPDANVSILQQDTQTQEEWVARIVDIIAGAGIKARMTQILHLVDGAKHATLIPWIEVYANDEWQPINPQTAEPGIPKEAIIWHVGKEPVLDINGGRFPKVEYSVTRHAQEMTLIAEQRARQIGSKIMEFSLFSLPVQTQNVYRVLLLTPVGAFLIVFMRNVVGFKTFGTFMPILIALAFRETKLLWGMVLFTLVVSLGLAIRFYLEYLKLLLVPRLASVLTIVILLMAVVSLLTHKLGIDRGVSVALFPMVILTMTVERMSLVWEEAGPLEALQQGFGSLLVAALAFAIMSDSVLRHMVFVFPELLLIVLAANLLLGRYTGYRLTELWRFRSVLRQE</sequence>
<keyword evidence="1" id="KW-1133">Transmembrane helix</keyword>
<dbReference type="EMBL" id="QJPH01000571">
    <property type="protein sequence ID" value="PZN69745.1"/>
    <property type="molecule type" value="Genomic_DNA"/>
</dbReference>
<organism evidence="4 5">
    <name type="scientific">Candidatus Methylumidiphilus alinenensis</name>
    <dbReference type="NCBI Taxonomy" id="2202197"/>
    <lineage>
        <taxon>Bacteria</taxon>
        <taxon>Pseudomonadati</taxon>
        <taxon>Pseudomonadota</taxon>
        <taxon>Gammaproteobacteria</taxon>
        <taxon>Methylococcales</taxon>
        <taxon>Candidatus Methylumidiphilus</taxon>
    </lineage>
</organism>
<feature type="transmembrane region" description="Helical" evidence="1">
    <location>
        <begin position="355"/>
        <end position="377"/>
    </location>
</feature>
<keyword evidence="1" id="KW-0812">Transmembrane</keyword>
<dbReference type="Pfam" id="PF14402">
    <property type="entry name" value="7TM_transglut"/>
    <property type="match status" value="1"/>
</dbReference>
<keyword evidence="1" id="KW-0472">Membrane</keyword>
<dbReference type="InterPro" id="IPR025840">
    <property type="entry name" value="7TM_transglut"/>
</dbReference>
<dbReference type="Proteomes" id="UP000249396">
    <property type="component" value="Unassembled WGS sequence"/>
</dbReference>
<evidence type="ECO:0000313" key="4">
    <source>
        <dbReference type="EMBL" id="PZN69745.1"/>
    </source>
</evidence>
<feature type="transmembrane region" description="Helical" evidence="1">
    <location>
        <begin position="383"/>
        <end position="405"/>
    </location>
</feature>